<dbReference type="Pfam" id="PF01061">
    <property type="entry name" value="ABC2_membrane"/>
    <property type="match status" value="1"/>
</dbReference>
<keyword evidence="5" id="KW-0762">Sugar transport</keyword>
<keyword evidence="6 10" id="KW-0812">Transmembrane</keyword>
<evidence type="ECO:0000259" key="11">
    <source>
        <dbReference type="Pfam" id="PF01061"/>
    </source>
</evidence>
<gene>
    <name evidence="12" type="ORF">B0I00_1234</name>
</gene>
<evidence type="ECO:0000256" key="5">
    <source>
        <dbReference type="ARBA" id="ARBA00022597"/>
    </source>
</evidence>
<evidence type="ECO:0000256" key="9">
    <source>
        <dbReference type="ARBA" id="ARBA00023136"/>
    </source>
</evidence>
<comment type="caution">
    <text evidence="12">The sequence shown here is derived from an EMBL/GenBank/DDBJ whole genome shotgun (WGS) entry which is preliminary data.</text>
</comment>
<keyword evidence="3" id="KW-0813">Transport</keyword>
<comment type="subcellular location">
    <subcellularLocation>
        <location evidence="1">Cell membrane</location>
        <topology evidence="1">Multi-pass membrane protein</topology>
    </subcellularLocation>
</comment>
<keyword evidence="9 10" id="KW-0472">Membrane</keyword>
<dbReference type="AlphaFoldDB" id="A0A2N0HJ73"/>
<evidence type="ECO:0000256" key="2">
    <source>
        <dbReference type="ARBA" id="ARBA00007783"/>
    </source>
</evidence>
<dbReference type="OrthoDB" id="8479094at2"/>
<dbReference type="GO" id="GO:0015920">
    <property type="term" value="P:lipopolysaccharide transport"/>
    <property type="evidence" value="ECO:0007669"/>
    <property type="project" value="TreeGrafter"/>
</dbReference>
<evidence type="ECO:0000256" key="8">
    <source>
        <dbReference type="ARBA" id="ARBA00023047"/>
    </source>
</evidence>
<dbReference type="PANTHER" id="PTHR30413">
    <property type="entry name" value="INNER MEMBRANE TRANSPORT PERMEASE"/>
    <property type="match status" value="1"/>
</dbReference>
<protein>
    <submittedName>
        <fullName evidence="12">Capsular polysaccharide transport system permease protein</fullName>
    </submittedName>
</protein>
<dbReference type="GO" id="GO:0043190">
    <property type="term" value="C:ATP-binding cassette (ABC) transporter complex"/>
    <property type="evidence" value="ECO:0007669"/>
    <property type="project" value="InterPro"/>
</dbReference>
<organism evidence="12 13">
    <name type="scientific">Novosphingobium kunmingense</name>
    <dbReference type="NCBI Taxonomy" id="1211806"/>
    <lineage>
        <taxon>Bacteria</taxon>
        <taxon>Pseudomonadati</taxon>
        <taxon>Pseudomonadota</taxon>
        <taxon>Alphaproteobacteria</taxon>
        <taxon>Sphingomonadales</taxon>
        <taxon>Sphingomonadaceae</taxon>
        <taxon>Novosphingobium</taxon>
    </lineage>
</organism>
<reference evidence="12 13" key="1">
    <citation type="submission" date="2017-11" db="EMBL/GenBank/DDBJ databases">
        <title>Genomic Encyclopedia of Type Strains, Phase III (KMG-III): the genomes of soil and plant-associated and newly described type strains.</title>
        <authorList>
            <person name="Whitman W."/>
        </authorList>
    </citation>
    <scope>NUCLEOTIDE SEQUENCE [LARGE SCALE GENOMIC DNA]</scope>
    <source>
        <strain evidence="12 13">CGMCC 1.12274</strain>
    </source>
</reference>
<evidence type="ECO:0000256" key="10">
    <source>
        <dbReference type="SAM" id="Phobius"/>
    </source>
</evidence>
<feature type="transmembrane region" description="Helical" evidence="10">
    <location>
        <begin position="183"/>
        <end position="201"/>
    </location>
</feature>
<feature type="transmembrane region" description="Helical" evidence="10">
    <location>
        <begin position="69"/>
        <end position="87"/>
    </location>
</feature>
<dbReference type="RefSeq" id="WP_100866531.1">
    <property type="nucleotide sequence ID" value="NZ_PHUF01000003.1"/>
</dbReference>
<comment type="similarity">
    <text evidence="2">Belongs to the ABC-2 integral membrane protein family.</text>
</comment>
<sequence>MGQRTTGTRAAAAIQSDVIGALVLRELHTRFGRENIGYLWLFAEPLLLAVAVAALHAQQHLPLAGGVRSIPFAFSGYALFILFRSTVSRAETLLEANRPLLNHRRVTIFDMLAARAVLELCSTVLVLSLLLFMAWVAGFADAPADPLLVLAATGLMGWFSFACSMIVTALAHESPVSGRLVHPLLYLSMPLSGAFFAMVWLPEPLRAVLQWVPTVPVFELLRVGLFEGYDDRWAGLGYPVAVCGFLTLVGLAGLRMLRPRVELS</sequence>
<dbReference type="GO" id="GO:0015774">
    <property type="term" value="P:polysaccharide transport"/>
    <property type="evidence" value="ECO:0007669"/>
    <property type="project" value="UniProtKB-KW"/>
</dbReference>
<keyword evidence="4" id="KW-1003">Cell membrane</keyword>
<dbReference type="PANTHER" id="PTHR30413:SF10">
    <property type="entry name" value="CAPSULE POLYSACCHARIDE EXPORT INNER-MEMBRANE PROTEIN CTRC"/>
    <property type="match status" value="1"/>
</dbReference>
<dbReference type="Proteomes" id="UP000232587">
    <property type="component" value="Unassembled WGS sequence"/>
</dbReference>
<dbReference type="InterPro" id="IPR013525">
    <property type="entry name" value="ABC2_TM"/>
</dbReference>
<evidence type="ECO:0000256" key="1">
    <source>
        <dbReference type="ARBA" id="ARBA00004651"/>
    </source>
</evidence>
<evidence type="ECO:0000313" key="13">
    <source>
        <dbReference type="Proteomes" id="UP000232587"/>
    </source>
</evidence>
<evidence type="ECO:0000256" key="7">
    <source>
        <dbReference type="ARBA" id="ARBA00022989"/>
    </source>
</evidence>
<feature type="transmembrane region" description="Helical" evidence="10">
    <location>
        <begin position="147"/>
        <end position="171"/>
    </location>
</feature>
<evidence type="ECO:0000256" key="6">
    <source>
        <dbReference type="ARBA" id="ARBA00022692"/>
    </source>
</evidence>
<evidence type="ECO:0000256" key="3">
    <source>
        <dbReference type="ARBA" id="ARBA00022448"/>
    </source>
</evidence>
<feature type="transmembrane region" description="Helical" evidence="10">
    <location>
        <begin position="108"/>
        <end position="135"/>
    </location>
</feature>
<keyword evidence="8" id="KW-0625">Polysaccharide transport</keyword>
<keyword evidence="7 10" id="KW-1133">Transmembrane helix</keyword>
<dbReference type="GO" id="GO:0140359">
    <property type="term" value="F:ABC-type transporter activity"/>
    <property type="evidence" value="ECO:0007669"/>
    <property type="project" value="InterPro"/>
</dbReference>
<proteinExistence type="inferred from homology"/>
<accession>A0A2N0HJ73</accession>
<evidence type="ECO:0000313" key="12">
    <source>
        <dbReference type="EMBL" id="PKB19007.1"/>
    </source>
</evidence>
<keyword evidence="13" id="KW-1185">Reference proteome</keyword>
<evidence type="ECO:0000256" key="4">
    <source>
        <dbReference type="ARBA" id="ARBA00022475"/>
    </source>
</evidence>
<dbReference type="InterPro" id="IPR000412">
    <property type="entry name" value="ABC_2_transport"/>
</dbReference>
<feature type="domain" description="ABC-2 type transporter transmembrane" evidence="11">
    <location>
        <begin position="19"/>
        <end position="226"/>
    </location>
</feature>
<dbReference type="PRINTS" id="PR00164">
    <property type="entry name" value="ABC2TRNSPORT"/>
</dbReference>
<feature type="transmembrane region" description="Helical" evidence="10">
    <location>
        <begin position="38"/>
        <end position="57"/>
    </location>
</feature>
<dbReference type="EMBL" id="PHUF01000003">
    <property type="protein sequence ID" value="PKB19007.1"/>
    <property type="molecule type" value="Genomic_DNA"/>
</dbReference>
<name>A0A2N0HJ73_9SPHN</name>
<feature type="transmembrane region" description="Helical" evidence="10">
    <location>
        <begin position="236"/>
        <end position="257"/>
    </location>
</feature>